<protein>
    <submittedName>
        <fullName evidence="3">Uncharacterized protein</fullName>
    </submittedName>
</protein>
<dbReference type="Proteomes" id="UP001283341">
    <property type="component" value="Unassembled WGS sequence"/>
</dbReference>
<feature type="signal peptide" evidence="2">
    <location>
        <begin position="1"/>
        <end position="21"/>
    </location>
</feature>
<keyword evidence="4" id="KW-1185">Reference proteome</keyword>
<sequence>MAEHWLWAMDLVSILVAFLYGQDDDGMELYFTSSRKPEGTFREPCEFIEATHRMKPVSISGPTTPSATTAQPPINPSILRTVTTSTSSSNEFYREDISESLESILDQWSRKHAKREKKKLTLIILTDGIWSGVSDIVPDIIDHEPADAKGNIYKMILGSLDSRYDEEDETRAIMSKDAGSVLEDFANDKDDGNDDERRNMISQIAHSIAGPVRQGGDLQEDRNSQYTTHSSGGGFDKGPR</sequence>
<name>A0AAE0MBB8_9PEZI</name>
<gene>
    <name evidence="3" type="ORF">B0H66DRAFT_143467</name>
</gene>
<feature type="compositionally biased region" description="Gly residues" evidence="1">
    <location>
        <begin position="231"/>
        <end position="240"/>
    </location>
</feature>
<comment type="caution">
    <text evidence="3">The sequence shown here is derived from an EMBL/GenBank/DDBJ whole genome shotgun (WGS) entry which is preliminary data.</text>
</comment>
<keyword evidence="2" id="KW-0732">Signal</keyword>
<evidence type="ECO:0000313" key="4">
    <source>
        <dbReference type="Proteomes" id="UP001283341"/>
    </source>
</evidence>
<evidence type="ECO:0000313" key="3">
    <source>
        <dbReference type="EMBL" id="KAK3325925.1"/>
    </source>
</evidence>
<reference evidence="3" key="2">
    <citation type="submission" date="2023-06" db="EMBL/GenBank/DDBJ databases">
        <authorList>
            <consortium name="Lawrence Berkeley National Laboratory"/>
            <person name="Haridas S."/>
            <person name="Hensen N."/>
            <person name="Bonometti L."/>
            <person name="Westerberg I."/>
            <person name="Brannstrom I.O."/>
            <person name="Guillou S."/>
            <person name="Cros-Aarteil S."/>
            <person name="Calhoun S."/>
            <person name="Kuo A."/>
            <person name="Mondo S."/>
            <person name="Pangilinan J."/>
            <person name="Riley R."/>
            <person name="Labutti K."/>
            <person name="Andreopoulos B."/>
            <person name="Lipzen A."/>
            <person name="Chen C."/>
            <person name="Yanf M."/>
            <person name="Daum C."/>
            <person name="Ng V."/>
            <person name="Clum A."/>
            <person name="Steindorff A."/>
            <person name="Ohm R."/>
            <person name="Martin F."/>
            <person name="Silar P."/>
            <person name="Natvig D."/>
            <person name="Lalanne C."/>
            <person name="Gautier V."/>
            <person name="Ament-Velasquez S.L."/>
            <person name="Kruys A."/>
            <person name="Hutchinson M.I."/>
            <person name="Powell A.J."/>
            <person name="Barry K."/>
            <person name="Miller A.N."/>
            <person name="Grigoriev I.V."/>
            <person name="Debuchy R."/>
            <person name="Gladieux P."/>
            <person name="Thoren M.H."/>
            <person name="Johannesson H."/>
        </authorList>
    </citation>
    <scope>NUCLEOTIDE SEQUENCE</scope>
    <source>
        <strain evidence="3">CBS 118394</strain>
    </source>
</reference>
<reference evidence="3" key="1">
    <citation type="journal article" date="2023" name="Mol. Phylogenet. Evol.">
        <title>Genome-scale phylogeny and comparative genomics of the fungal order Sordariales.</title>
        <authorList>
            <person name="Hensen N."/>
            <person name="Bonometti L."/>
            <person name="Westerberg I."/>
            <person name="Brannstrom I.O."/>
            <person name="Guillou S."/>
            <person name="Cros-Aarteil S."/>
            <person name="Calhoun S."/>
            <person name="Haridas S."/>
            <person name="Kuo A."/>
            <person name="Mondo S."/>
            <person name="Pangilinan J."/>
            <person name="Riley R."/>
            <person name="LaButti K."/>
            <person name="Andreopoulos B."/>
            <person name="Lipzen A."/>
            <person name="Chen C."/>
            <person name="Yan M."/>
            <person name="Daum C."/>
            <person name="Ng V."/>
            <person name="Clum A."/>
            <person name="Steindorff A."/>
            <person name="Ohm R.A."/>
            <person name="Martin F."/>
            <person name="Silar P."/>
            <person name="Natvig D.O."/>
            <person name="Lalanne C."/>
            <person name="Gautier V."/>
            <person name="Ament-Velasquez S.L."/>
            <person name="Kruys A."/>
            <person name="Hutchinson M.I."/>
            <person name="Powell A.J."/>
            <person name="Barry K."/>
            <person name="Miller A.N."/>
            <person name="Grigoriev I.V."/>
            <person name="Debuchy R."/>
            <person name="Gladieux P."/>
            <person name="Hiltunen Thoren M."/>
            <person name="Johannesson H."/>
        </authorList>
    </citation>
    <scope>NUCLEOTIDE SEQUENCE</scope>
    <source>
        <strain evidence="3">CBS 118394</strain>
    </source>
</reference>
<evidence type="ECO:0000256" key="2">
    <source>
        <dbReference type="SAM" id="SignalP"/>
    </source>
</evidence>
<feature type="region of interest" description="Disordered" evidence="1">
    <location>
        <begin position="205"/>
        <end position="240"/>
    </location>
</feature>
<accession>A0AAE0MBB8</accession>
<organism evidence="3 4">
    <name type="scientific">Apodospora peruviana</name>
    <dbReference type="NCBI Taxonomy" id="516989"/>
    <lineage>
        <taxon>Eukaryota</taxon>
        <taxon>Fungi</taxon>
        <taxon>Dikarya</taxon>
        <taxon>Ascomycota</taxon>
        <taxon>Pezizomycotina</taxon>
        <taxon>Sordariomycetes</taxon>
        <taxon>Sordariomycetidae</taxon>
        <taxon>Sordariales</taxon>
        <taxon>Lasiosphaeriaceae</taxon>
        <taxon>Apodospora</taxon>
    </lineage>
</organism>
<dbReference type="AlphaFoldDB" id="A0AAE0MBB8"/>
<proteinExistence type="predicted"/>
<dbReference type="EMBL" id="JAUEDM010000002">
    <property type="protein sequence ID" value="KAK3325925.1"/>
    <property type="molecule type" value="Genomic_DNA"/>
</dbReference>
<feature type="chain" id="PRO_5042247134" evidence="2">
    <location>
        <begin position="22"/>
        <end position="240"/>
    </location>
</feature>
<evidence type="ECO:0000256" key="1">
    <source>
        <dbReference type="SAM" id="MobiDB-lite"/>
    </source>
</evidence>